<keyword evidence="5 10" id="KW-0812">Transmembrane</keyword>
<feature type="transmembrane region" description="Helical" evidence="10">
    <location>
        <begin position="711"/>
        <end position="730"/>
    </location>
</feature>
<dbReference type="Proteomes" id="UP000092600">
    <property type="component" value="Unassembled WGS sequence"/>
</dbReference>
<evidence type="ECO:0000313" key="13">
    <source>
        <dbReference type="Proteomes" id="UP000092600"/>
    </source>
</evidence>
<dbReference type="Gene3D" id="1.20.1250.20">
    <property type="entry name" value="MFS general substrate transporter like domains"/>
    <property type="match status" value="3"/>
</dbReference>
<accession>A0A199UNZ8</accession>
<dbReference type="PANTHER" id="PTHR48020:SF49">
    <property type="entry name" value="SUGAR TRANSPORTER"/>
    <property type="match status" value="1"/>
</dbReference>
<dbReference type="SUPFAM" id="SSF103473">
    <property type="entry name" value="MFS general substrate transporter"/>
    <property type="match status" value="3"/>
</dbReference>
<dbReference type="GO" id="GO:0016020">
    <property type="term" value="C:membrane"/>
    <property type="evidence" value="ECO:0007669"/>
    <property type="project" value="UniProtKB-SubCell"/>
</dbReference>
<feature type="transmembrane region" description="Helical" evidence="10">
    <location>
        <begin position="865"/>
        <end position="889"/>
    </location>
</feature>
<dbReference type="PROSITE" id="PS00217">
    <property type="entry name" value="SUGAR_TRANSPORT_2"/>
    <property type="match status" value="3"/>
</dbReference>
<evidence type="ECO:0000256" key="3">
    <source>
        <dbReference type="ARBA" id="ARBA00022448"/>
    </source>
</evidence>
<feature type="transmembrane region" description="Helical" evidence="10">
    <location>
        <begin position="1466"/>
        <end position="1486"/>
    </location>
</feature>
<feature type="domain" description="Major facilitator superfamily (MFS) profile" evidence="11">
    <location>
        <begin position="39"/>
        <end position="481"/>
    </location>
</feature>
<feature type="transmembrane region" description="Helical" evidence="10">
    <location>
        <begin position="1135"/>
        <end position="1157"/>
    </location>
</feature>
<dbReference type="PROSITE" id="PS00216">
    <property type="entry name" value="SUGAR_TRANSPORT_1"/>
    <property type="match status" value="3"/>
</dbReference>
<feature type="transmembrane region" description="Helical" evidence="10">
    <location>
        <begin position="901"/>
        <end position="927"/>
    </location>
</feature>
<feature type="compositionally biased region" description="Low complexity" evidence="9">
    <location>
        <begin position="1035"/>
        <end position="1054"/>
    </location>
</feature>
<feature type="transmembrane region" description="Helical" evidence="10">
    <location>
        <begin position="435"/>
        <end position="453"/>
    </location>
</feature>
<dbReference type="InterPro" id="IPR005828">
    <property type="entry name" value="MFS_sugar_transport-like"/>
</dbReference>
<feature type="transmembrane region" description="Helical" evidence="10">
    <location>
        <begin position="839"/>
        <end position="858"/>
    </location>
</feature>
<dbReference type="PRINTS" id="PR00171">
    <property type="entry name" value="SUGRTRNSPORT"/>
</dbReference>
<feature type="compositionally biased region" description="Polar residues" evidence="9">
    <location>
        <begin position="1"/>
        <end position="22"/>
    </location>
</feature>
<feature type="transmembrane region" description="Helical" evidence="10">
    <location>
        <begin position="459"/>
        <end position="477"/>
    </location>
</feature>
<keyword evidence="7 10" id="KW-1133">Transmembrane helix</keyword>
<feature type="compositionally biased region" description="Low complexity" evidence="9">
    <location>
        <begin position="523"/>
        <end position="539"/>
    </location>
</feature>
<feature type="transmembrane region" description="Helical" evidence="10">
    <location>
        <begin position="1492"/>
        <end position="1510"/>
    </location>
</feature>
<comment type="subcellular location">
    <subcellularLocation>
        <location evidence="1">Membrane</location>
        <topology evidence="1">Multi-pass membrane protein</topology>
    </subcellularLocation>
</comment>
<keyword evidence="8 10" id="KW-0472">Membrane</keyword>
<feature type="transmembrane region" description="Helical" evidence="10">
    <location>
        <begin position="350"/>
        <end position="373"/>
    </location>
</feature>
<evidence type="ECO:0000256" key="10">
    <source>
        <dbReference type="SAM" id="Phobius"/>
    </source>
</evidence>
<feature type="region of interest" description="Disordered" evidence="9">
    <location>
        <begin position="496"/>
        <end position="539"/>
    </location>
</feature>
<feature type="transmembrane region" description="Helical" evidence="10">
    <location>
        <begin position="134"/>
        <end position="150"/>
    </location>
</feature>
<dbReference type="Pfam" id="PF00083">
    <property type="entry name" value="Sugar_tr"/>
    <property type="match status" value="3"/>
</dbReference>
<dbReference type="InterPro" id="IPR005829">
    <property type="entry name" value="Sugar_transporter_CS"/>
</dbReference>
<feature type="region of interest" description="Disordered" evidence="9">
    <location>
        <begin position="1012"/>
        <end position="1054"/>
    </location>
</feature>
<evidence type="ECO:0000256" key="9">
    <source>
        <dbReference type="SAM" id="MobiDB-lite"/>
    </source>
</evidence>
<feature type="transmembrane region" description="Helical" evidence="10">
    <location>
        <begin position="974"/>
        <end position="992"/>
    </location>
</feature>
<proteinExistence type="inferred from homology"/>
<feature type="transmembrane region" description="Helical" evidence="10">
    <location>
        <begin position="170"/>
        <end position="190"/>
    </location>
</feature>
<comment type="caution">
    <text evidence="12">The sequence shown here is derived from an EMBL/GenBank/DDBJ whole genome shotgun (WGS) entry which is preliminary data.</text>
</comment>
<evidence type="ECO:0000256" key="7">
    <source>
        <dbReference type="ARBA" id="ARBA00022989"/>
    </source>
</evidence>
<feature type="transmembrane region" description="Helical" evidence="10">
    <location>
        <begin position="621"/>
        <end position="643"/>
    </location>
</feature>
<evidence type="ECO:0000259" key="11">
    <source>
        <dbReference type="PROSITE" id="PS50850"/>
    </source>
</evidence>
<sequence>MEEQNPKTQLTASTPPKSTAPSMASLDTKPQRNNYAVTCAMLASMASIICGYDIAVMSGAQIFIKKDLKVTDTQIEILAGVINLYSLLGSLAAGRTSDWIGRRYTMVLAAAIFFAGALMMGLAPDYAVLMGGRFVAGVGVGYAVMIAPVYTAELSPAASRGTLTSFPEVFGNFGVLLGYVANFAFAKLPLRLGWRAMLLAGAVPPVFLAAGVLAMPESPRWLVMQGRLDDARRVLTRTTGGPDEAELRLQEIKESLGEHGKRGRGKGVWRELLVRPTPSVRRILLAALGLQFFQQASGIDSVVLYSPRVFEKAGIRSDSNSLGATVAVGFTKTAFILVATFLLDRVGRRPLLLTSAAGMVASLLTLACALRIIDDRTHDHSDGHGSAAAAVAIAAVLSFVGSFSIGLGPIAWVYSSEIFPLRLRAQGASMGAGMNRVMSGVIIMTFISLYNAITISGSFFLYAGIAAVGWVFFYVFLPETRGRSLEDMEVLFGKKEVEEEEEKEKEKKGGEEGMEKNPKTQLTTGTSSTPPKSTAPSMASLDIKPRRNNYALACAMLASTTWILCGYDVAVMSGAQLFIKKDLKVTDTQIEILAGVINLFSLLGSLAAGRTSDWIGRRYTIVLAAAIFFAGAMTMGLAPGYAVLMGGRFVAGVGVGYAAVIAPVYTAELSPAASRGTLTSFPEVSANFGILLGYVANFAFAKLPLRLGWRAMFLAGAVPPVFLAAAVLAMPESPRWLIMQGRLDDARRVLTRTTGGPDEAELRLQEIKESLGEHAKRRRGEGVWRELLVRPTPAVRRILLAALGLQFFQQASGIDSVVLYSPRVFQKAGIGSDSNSLGATVAVGFTKTAFILVATFFLDRVGRRPLLLASAGGMVASLLALASTLHVIGDRAHNHSDGHRGAAAAVAIAAVLSFVGSFSIGLGPIAWVYSSEIFPLRLRAQGASMGAAVNRVMSGVITMTFISLYNAITISGSFFLYAGVAAVGWVFFYVFLPETRGRSLEDMEVLFGKKGVEEEEEKEKEKEKKGGEEGMEQNPKTQLTTSTPPQSSAPSMASLDIKPRRNNYALACAMLASMTWILGGYDIAVMSGAQLFIKKDLKVTDTQIEILAGVINLYSLLGSLAGGRTSDWIGRRYTIVLAAAIFFAGALTMGLASGYGVLMVGRFVAGVGVGYSAVIAPVYTAELSPAASRGTLTSVPEVSANFGVLLGYVANFAFAKLPLRLGWRAMFLAGAVPPVFLAAAVLAMPESPRWLVMQGRLDDARRVLTRTTGGPDEAELRLQLHRQEIKESLGEHAKLRRGEGVWRELLVRPTPSVRRILLAALGLQFFQQASGIDSVVLYSPRVFQKAGIRSDSNSLGATVAVGFTKTAFILVATFFLDRVGRRPLLLASAGGMVASLLALASTLHVIGDRAHDHSDGHRGAAAAVAIAAVLSFVGSFSIGLGPIAWVYSSEIFPLRLRAQGASMGAAVNRVISGVITMTFISLYNAITISGSFFLYAGVAAVGWVFFYVFLPETRGRSLEDMEVLFGKKGVEEEEEEEEEGVVENTGDPEGESQENKC</sequence>
<dbReference type="InterPro" id="IPR003663">
    <property type="entry name" value="Sugar/inositol_transpt"/>
</dbReference>
<evidence type="ECO:0000256" key="5">
    <source>
        <dbReference type="ARBA" id="ARBA00022692"/>
    </source>
</evidence>
<dbReference type="InterPro" id="IPR050814">
    <property type="entry name" value="Myo-inositol_Transporter"/>
</dbReference>
<feature type="compositionally biased region" description="Acidic residues" evidence="9">
    <location>
        <begin position="1531"/>
        <end position="1557"/>
    </location>
</feature>
<feature type="transmembrane region" description="Helical" evidence="10">
    <location>
        <begin position="1419"/>
        <end position="1445"/>
    </location>
</feature>
<keyword evidence="3" id="KW-0813">Transport</keyword>
<feature type="transmembrane region" description="Helical" evidence="10">
    <location>
        <begin position="688"/>
        <end position="705"/>
    </location>
</feature>
<feature type="transmembrane region" description="Helical" evidence="10">
    <location>
        <begin position="1383"/>
        <end position="1407"/>
    </location>
</feature>
<evidence type="ECO:0000256" key="2">
    <source>
        <dbReference type="ARBA" id="ARBA00010992"/>
    </source>
</evidence>
<feature type="compositionally biased region" description="Basic and acidic residues" evidence="9">
    <location>
        <begin position="1019"/>
        <end position="1028"/>
    </location>
</feature>
<dbReference type="NCBIfam" id="TIGR00879">
    <property type="entry name" value="SP"/>
    <property type="match status" value="3"/>
</dbReference>
<gene>
    <name evidence="12" type="ORF">ACMD2_13910</name>
</gene>
<feature type="region of interest" description="Disordered" evidence="9">
    <location>
        <begin position="1529"/>
        <end position="1557"/>
    </location>
</feature>
<evidence type="ECO:0000256" key="4">
    <source>
        <dbReference type="ARBA" id="ARBA00022597"/>
    </source>
</evidence>
<feature type="domain" description="Major facilitator superfamily (MFS) profile" evidence="11">
    <location>
        <begin position="554"/>
        <end position="996"/>
    </location>
</feature>
<evidence type="ECO:0000256" key="8">
    <source>
        <dbReference type="ARBA" id="ARBA00023136"/>
    </source>
</evidence>
<keyword evidence="6" id="KW-0769">Symport</keyword>
<feature type="transmembrane region" description="Helical" evidence="10">
    <location>
        <begin position="35"/>
        <end position="55"/>
    </location>
</feature>
<dbReference type="InterPro" id="IPR036259">
    <property type="entry name" value="MFS_trans_sf"/>
</dbReference>
<dbReference type="InterPro" id="IPR020846">
    <property type="entry name" value="MFS_dom"/>
</dbReference>
<feature type="transmembrane region" description="Helical" evidence="10">
    <location>
        <begin position="1104"/>
        <end position="1123"/>
    </location>
</feature>
<feature type="transmembrane region" description="Helical" evidence="10">
    <location>
        <begin position="197"/>
        <end position="215"/>
    </location>
</feature>
<feature type="transmembrane region" description="Helical" evidence="10">
    <location>
        <begin position="1357"/>
        <end position="1376"/>
    </location>
</feature>
<feature type="transmembrane region" description="Helical" evidence="10">
    <location>
        <begin position="550"/>
        <end position="570"/>
    </location>
</feature>
<feature type="transmembrane region" description="Helical" evidence="10">
    <location>
        <begin position="1202"/>
        <end position="1219"/>
    </location>
</feature>
<feature type="transmembrane region" description="Helical" evidence="10">
    <location>
        <begin position="1225"/>
        <end position="1244"/>
    </location>
</feature>
<evidence type="ECO:0000313" key="12">
    <source>
        <dbReference type="EMBL" id="OAY66371.1"/>
    </source>
</evidence>
<name>A0A199UNZ8_ANACO</name>
<feature type="compositionally biased region" description="Basic and acidic residues" evidence="9">
    <location>
        <begin position="504"/>
        <end position="518"/>
    </location>
</feature>
<feature type="region of interest" description="Disordered" evidence="9">
    <location>
        <begin position="1"/>
        <end position="27"/>
    </location>
</feature>
<feature type="domain" description="Major facilitator superfamily (MFS) profile" evidence="11">
    <location>
        <begin position="1068"/>
        <end position="1514"/>
    </location>
</feature>
<reference evidence="12 13" key="1">
    <citation type="journal article" date="2016" name="DNA Res.">
        <title>The draft genome of MD-2 pineapple using hybrid error correction of long reads.</title>
        <authorList>
            <person name="Redwan R.M."/>
            <person name="Saidin A."/>
            <person name="Kumar S.V."/>
        </authorList>
    </citation>
    <scope>NUCLEOTIDE SEQUENCE [LARGE SCALE GENOMIC DNA]</scope>
    <source>
        <strain evidence="13">cv. MD2</strain>
        <tissue evidence="12">Leaf</tissue>
    </source>
</reference>
<organism evidence="12 13">
    <name type="scientific">Ananas comosus</name>
    <name type="common">Pineapple</name>
    <name type="synonym">Ananas ananas</name>
    <dbReference type="NCBI Taxonomy" id="4615"/>
    <lineage>
        <taxon>Eukaryota</taxon>
        <taxon>Viridiplantae</taxon>
        <taxon>Streptophyta</taxon>
        <taxon>Embryophyta</taxon>
        <taxon>Tracheophyta</taxon>
        <taxon>Spermatophyta</taxon>
        <taxon>Magnoliopsida</taxon>
        <taxon>Liliopsida</taxon>
        <taxon>Poales</taxon>
        <taxon>Bromeliaceae</taxon>
        <taxon>Bromelioideae</taxon>
        <taxon>Ananas</taxon>
    </lineage>
</organism>
<dbReference type="PANTHER" id="PTHR48020">
    <property type="entry name" value="PROTON MYO-INOSITOL COTRANSPORTER"/>
    <property type="match status" value="1"/>
</dbReference>
<feature type="transmembrane region" description="Helical" evidence="10">
    <location>
        <begin position="590"/>
        <end position="609"/>
    </location>
</feature>
<feature type="transmembrane region" description="Helical" evidence="10">
    <location>
        <begin position="322"/>
        <end position="343"/>
    </location>
</feature>
<feature type="transmembrane region" description="Helical" evidence="10">
    <location>
        <begin position="385"/>
        <end position="414"/>
    </location>
</feature>
<dbReference type="FunFam" id="1.20.1250.20:FF:000025">
    <property type="entry name" value="probable polyol transporter 4"/>
    <property type="match status" value="3"/>
</dbReference>
<dbReference type="STRING" id="4615.A0A199UNZ8"/>
<dbReference type="EMBL" id="LSRQ01006287">
    <property type="protein sequence ID" value="OAY66371.1"/>
    <property type="molecule type" value="Genomic_DNA"/>
</dbReference>
<comment type="similarity">
    <text evidence="2">Belongs to the major facilitator superfamily. Sugar transporter (TC 2.A.1.1) family.</text>
</comment>
<feature type="transmembrane region" description="Helical" evidence="10">
    <location>
        <begin position="104"/>
        <end position="122"/>
    </location>
</feature>
<dbReference type="GO" id="GO:0015293">
    <property type="term" value="F:symporter activity"/>
    <property type="evidence" value="ECO:0007669"/>
    <property type="project" value="UniProtKB-KW"/>
</dbReference>
<protein>
    <submittedName>
        <fullName evidence="12">Polyol transporter 5</fullName>
    </submittedName>
</protein>
<feature type="transmembrane region" description="Helical" evidence="10">
    <location>
        <begin position="948"/>
        <end position="968"/>
    </location>
</feature>
<evidence type="ECO:0000256" key="6">
    <source>
        <dbReference type="ARBA" id="ARBA00022847"/>
    </source>
</evidence>
<dbReference type="PROSITE" id="PS50850">
    <property type="entry name" value="MFS"/>
    <property type="match status" value="3"/>
</dbReference>
<keyword evidence="4" id="KW-0762">Sugar transport</keyword>
<feature type="transmembrane region" description="Helical" evidence="10">
    <location>
        <begin position="1064"/>
        <end position="1084"/>
    </location>
</feature>
<evidence type="ECO:0000256" key="1">
    <source>
        <dbReference type="ARBA" id="ARBA00004141"/>
    </source>
</evidence>